<keyword evidence="2" id="KW-1185">Reference proteome</keyword>
<dbReference type="EMBL" id="ML122260">
    <property type="protein sequence ID" value="RPD61975.1"/>
    <property type="molecule type" value="Genomic_DNA"/>
</dbReference>
<sequence length="76" mass="8269">MHAVLTVSSRPLPTRLCACYTLVHKSWSTHIQSSTDSPSHQTLPAPLADFLRLRLASSPSVGGSEHVLTFRTICPV</sequence>
<evidence type="ECO:0000313" key="2">
    <source>
        <dbReference type="Proteomes" id="UP000313359"/>
    </source>
</evidence>
<accession>A0A5C2SDW0</accession>
<protein>
    <submittedName>
        <fullName evidence="1">Uncharacterized protein</fullName>
    </submittedName>
</protein>
<name>A0A5C2SDW0_9APHY</name>
<gene>
    <name evidence="1" type="ORF">L227DRAFT_573844</name>
</gene>
<dbReference type="AlphaFoldDB" id="A0A5C2SDW0"/>
<dbReference type="Proteomes" id="UP000313359">
    <property type="component" value="Unassembled WGS sequence"/>
</dbReference>
<organism evidence="1 2">
    <name type="scientific">Lentinus tigrinus ALCF2SS1-6</name>
    <dbReference type="NCBI Taxonomy" id="1328759"/>
    <lineage>
        <taxon>Eukaryota</taxon>
        <taxon>Fungi</taxon>
        <taxon>Dikarya</taxon>
        <taxon>Basidiomycota</taxon>
        <taxon>Agaricomycotina</taxon>
        <taxon>Agaricomycetes</taxon>
        <taxon>Polyporales</taxon>
        <taxon>Polyporaceae</taxon>
        <taxon>Lentinus</taxon>
    </lineage>
</organism>
<proteinExistence type="predicted"/>
<reference evidence="1" key="1">
    <citation type="journal article" date="2018" name="Genome Biol. Evol.">
        <title>Genomics and development of Lentinus tigrinus, a white-rot wood-decaying mushroom with dimorphic fruiting bodies.</title>
        <authorList>
            <person name="Wu B."/>
            <person name="Xu Z."/>
            <person name="Knudson A."/>
            <person name="Carlson A."/>
            <person name="Chen N."/>
            <person name="Kovaka S."/>
            <person name="LaButti K."/>
            <person name="Lipzen A."/>
            <person name="Pennachio C."/>
            <person name="Riley R."/>
            <person name="Schakwitz W."/>
            <person name="Umezawa K."/>
            <person name="Ohm R.A."/>
            <person name="Grigoriev I.V."/>
            <person name="Nagy L.G."/>
            <person name="Gibbons J."/>
            <person name="Hibbett D."/>
        </authorList>
    </citation>
    <scope>NUCLEOTIDE SEQUENCE [LARGE SCALE GENOMIC DNA]</scope>
    <source>
        <strain evidence="1">ALCF2SS1-6</strain>
    </source>
</reference>
<evidence type="ECO:0000313" key="1">
    <source>
        <dbReference type="EMBL" id="RPD61975.1"/>
    </source>
</evidence>